<evidence type="ECO:0000313" key="2">
    <source>
        <dbReference type="Proteomes" id="UP001055879"/>
    </source>
</evidence>
<dbReference type="Proteomes" id="UP001055879">
    <property type="component" value="Linkage Group LG03"/>
</dbReference>
<organism evidence="1 2">
    <name type="scientific">Arctium lappa</name>
    <name type="common">Greater burdock</name>
    <name type="synonym">Lappa major</name>
    <dbReference type="NCBI Taxonomy" id="4217"/>
    <lineage>
        <taxon>Eukaryota</taxon>
        <taxon>Viridiplantae</taxon>
        <taxon>Streptophyta</taxon>
        <taxon>Embryophyta</taxon>
        <taxon>Tracheophyta</taxon>
        <taxon>Spermatophyta</taxon>
        <taxon>Magnoliopsida</taxon>
        <taxon>eudicotyledons</taxon>
        <taxon>Gunneridae</taxon>
        <taxon>Pentapetalae</taxon>
        <taxon>asterids</taxon>
        <taxon>campanulids</taxon>
        <taxon>Asterales</taxon>
        <taxon>Asteraceae</taxon>
        <taxon>Carduoideae</taxon>
        <taxon>Cardueae</taxon>
        <taxon>Arctiinae</taxon>
        <taxon>Arctium</taxon>
    </lineage>
</organism>
<keyword evidence="2" id="KW-1185">Reference proteome</keyword>
<accession>A0ACB9DLB7</accession>
<name>A0ACB9DLB7_ARCLA</name>
<sequence>MDSIPCEMSKLETNLARRAEQYFSENMRVIKAHHNDCNKKIIVEEGGIPPLLKLLKEASSPESQIVAAIALFNLGNNQERARLISDELGVSIIVQAFGRKSPIRVRIAIAKLIGRMSEFDPVSQEGFGRENVIQPLVTMLSFETFVDDDKLESVSSVLDKGKPRD</sequence>
<proteinExistence type="predicted"/>
<gene>
    <name evidence="1" type="ORF">L6452_09784</name>
</gene>
<protein>
    <submittedName>
        <fullName evidence="1">Uncharacterized protein</fullName>
    </submittedName>
</protein>
<dbReference type="EMBL" id="CM042049">
    <property type="protein sequence ID" value="KAI3747330.1"/>
    <property type="molecule type" value="Genomic_DNA"/>
</dbReference>
<evidence type="ECO:0000313" key="1">
    <source>
        <dbReference type="EMBL" id="KAI3747330.1"/>
    </source>
</evidence>
<reference evidence="2" key="1">
    <citation type="journal article" date="2022" name="Mol. Ecol. Resour.">
        <title>The genomes of chicory, endive, great burdock and yacon provide insights into Asteraceae palaeo-polyploidization history and plant inulin production.</title>
        <authorList>
            <person name="Fan W."/>
            <person name="Wang S."/>
            <person name="Wang H."/>
            <person name="Wang A."/>
            <person name="Jiang F."/>
            <person name="Liu H."/>
            <person name="Zhao H."/>
            <person name="Xu D."/>
            <person name="Zhang Y."/>
        </authorList>
    </citation>
    <scope>NUCLEOTIDE SEQUENCE [LARGE SCALE GENOMIC DNA]</scope>
    <source>
        <strain evidence="2">cv. Niubang</strain>
    </source>
</reference>
<reference evidence="1 2" key="2">
    <citation type="journal article" date="2022" name="Mol. Ecol. Resour.">
        <title>The genomes of chicory, endive, great burdock and yacon provide insights into Asteraceae paleo-polyploidization history and plant inulin production.</title>
        <authorList>
            <person name="Fan W."/>
            <person name="Wang S."/>
            <person name="Wang H."/>
            <person name="Wang A."/>
            <person name="Jiang F."/>
            <person name="Liu H."/>
            <person name="Zhao H."/>
            <person name="Xu D."/>
            <person name="Zhang Y."/>
        </authorList>
    </citation>
    <scope>NUCLEOTIDE SEQUENCE [LARGE SCALE GENOMIC DNA]</scope>
    <source>
        <strain evidence="2">cv. Niubang</strain>
    </source>
</reference>
<comment type="caution">
    <text evidence="1">The sequence shown here is derived from an EMBL/GenBank/DDBJ whole genome shotgun (WGS) entry which is preliminary data.</text>
</comment>